<dbReference type="SUPFAM" id="SSF51161">
    <property type="entry name" value="Trimeric LpxA-like enzymes"/>
    <property type="match status" value="1"/>
</dbReference>
<dbReference type="InterPro" id="IPR018357">
    <property type="entry name" value="Hexapep_transf_CS"/>
</dbReference>
<dbReference type="InterPro" id="IPR050179">
    <property type="entry name" value="Trans_hexapeptide_repeat"/>
</dbReference>
<evidence type="ECO:0000256" key="4">
    <source>
        <dbReference type="ARBA" id="ARBA00023315"/>
    </source>
</evidence>
<dbReference type="NCBIfam" id="TIGR03570">
    <property type="entry name" value="NeuD_NnaD"/>
    <property type="match status" value="1"/>
</dbReference>
<dbReference type="InterPro" id="IPR011004">
    <property type="entry name" value="Trimer_LpxA-like_sf"/>
</dbReference>
<name>A0ABP9DP51_9BACT</name>
<accession>A0ABP9DP51</accession>
<comment type="caution">
    <text evidence="6">The sequence shown here is derived from an EMBL/GenBank/DDBJ whole genome shotgun (WGS) entry which is preliminary data.</text>
</comment>
<keyword evidence="2" id="KW-0808">Transferase</keyword>
<dbReference type="InterPro" id="IPR020019">
    <property type="entry name" value="AcTrfase_PglD-like"/>
</dbReference>
<keyword evidence="3" id="KW-0677">Repeat</keyword>
<reference evidence="7" key="1">
    <citation type="journal article" date="2019" name="Int. J. Syst. Evol. Microbiol.">
        <title>The Global Catalogue of Microorganisms (GCM) 10K type strain sequencing project: providing services to taxonomists for standard genome sequencing and annotation.</title>
        <authorList>
            <consortium name="The Broad Institute Genomics Platform"/>
            <consortium name="The Broad Institute Genome Sequencing Center for Infectious Disease"/>
            <person name="Wu L."/>
            <person name="Ma J."/>
        </authorList>
    </citation>
    <scope>NUCLEOTIDE SEQUENCE [LARGE SCALE GENOMIC DNA]</scope>
    <source>
        <strain evidence="7">JCM 18326</strain>
    </source>
</reference>
<dbReference type="CDD" id="cd03360">
    <property type="entry name" value="LbH_AT_putative"/>
    <property type="match status" value="1"/>
</dbReference>
<dbReference type="Gene3D" id="2.160.10.10">
    <property type="entry name" value="Hexapeptide repeat proteins"/>
    <property type="match status" value="1"/>
</dbReference>
<organism evidence="6 7">
    <name type="scientific">Algivirga pacifica</name>
    <dbReference type="NCBI Taxonomy" id="1162670"/>
    <lineage>
        <taxon>Bacteria</taxon>
        <taxon>Pseudomonadati</taxon>
        <taxon>Bacteroidota</taxon>
        <taxon>Cytophagia</taxon>
        <taxon>Cytophagales</taxon>
        <taxon>Flammeovirgaceae</taxon>
        <taxon>Algivirga</taxon>
    </lineage>
</organism>
<dbReference type="PROSITE" id="PS00101">
    <property type="entry name" value="HEXAPEP_TRANSFERASES"/>
    <property type="match status" value="1"/>
</dbReference>
<sequence>MLIPNSINMELQPVMIFGASGLGKVALEIFKSQDILVYCLLDDDKDLHGSEIDEVGILGSTDDDSFIRYVGKKCDAFIALEDPSKRKELIDRLLKKRKAMPVNAVHKAAVVASNAFLGYGNLVNATAVISAGCKVPNHCIINTGAVLEHGVELGDFVQIGANATINANVKIGEGALIGSGSIIAAGIQIGEGAQVAPGSLVLKDVEEGTTVFGSPAQEI</sequence>
<evidence type="ECO:0000259" key="5">
    <source>
        <dbReference type="Pfam" id="PF17836"/>
    </source>
</evidence>
<evidence type="ECO:0000256" key="2">
    <source>
        <dbReference type="ARBA" id="ARBA00022679"/>
    </source>
</evidence>
<evidence type="ECO:0000313" key="6">
    <source>
        <dbReference type="EMBL" id="GAA4849187.1"/>
    </source>
</evidence>
<evidence type="ECO:0000256" key="1">
    <source>
        <dbReference type="ARBA" id="ARBA00007274"/>
    </source>
</evidence>
<dbReference type="Pfam" id="PF00132">
    <property type="entry name" value="Hexapep"/>
    <property type="match status" value="2"/>
</dbReference>
<dbReference type="Pfam" id="PF17836">
    <property type="entry name" value="PglD_N"/>
    <property type="match status" value="1"/>
</dbReference>
<dbReference type="PANTHER" id="PTHR43300">
    <property type="entry name" value="ACETYLTRANSFERASE"/>
    <property type="match status" value="1"/>
</dbReference>
<comment type="similarity">
    <text evidence="1">Belongs to the transferase hexapeptide repeat family.</text>
</comment>
<keyword evidence="7" id="KW-1185">Reference proteome</keyword>
<evidence type="ECO:0000256" key="3">
    <source>
        <dbReference type="ARBA" id="ARBA00022737"/>
    </source>
</evidence>
<dbReference type="EMBL" id="BAABJX010000062">
    <property type="protein sequence ID" value="GAA4849187.1"/>
    <property type="molecule type" value="Genomic_DNA"/>
</dbReference>
<dbReference type="Gene3D" id="3.40.50.20">
    <property type="match status" value="1"/>
</dbReference>
<dbReference type="InterPro" id="IPR041561">
    <property type="entry name" value="PglD_N"/>
</dbReference>
<feature type="domain" description="PglD N-terminal" evidence="5">
    <location>
        <begin position="14"/>
        <end position="93"/>
    </location>
</feature>
<keyword evidence="4" id="KW-0012">Acyltransferase</keyword>
<dbReference type="InterPro" id="IPR001451">
    <property type="entry name" value="Hexapep"/>
</dbReference>
<dbReference type="Proteomes" id="UP001500298">
    <property type="component" value="Unassembled WGS sequence"/>
</dbReference>
<proteinExistence type="inferred from homology"/>
<gene>
    <name evidence="6" type="ORF">GCM10023331_37320</name>
</gene>
<protein>
    <submittedName>
        <fullName evidence="6">Acetyltransferase</fullName>
    </submittedName>
</protein>
<evidence type="ECO:0000313" key="7">
    <source>
        <dbReference type="Proteomes" id="UP001500298"/>
    </source>
</evidence>
<dbReference type="PANTHER" id="PTHR43300:SF7">
    <property type="entry name" value="UDP-N-ACETYLBACILLOSAMINE N-ACETYLTRANSFERASE"/>
    <property type="match status" value="1"/>
</dbReference>